<reference evidence="10" key="1">
    <citation type="submission" date="2021-02" db="EMBL/GenBank/DDBJ databases">
        <authorList>
            <person name="Nowell W R."/>
        </authorList>
    </citation>
    <scope>NUCLEOTIDE SEQUENCE</scope>
</reference>
<name>A0A815VE08_9BILA</name>
<evidence type="ECO:0000256" key="5">
    <source>
        <dbReference type="ARBA" id="ARBA00022737"/>
    </source>
</evidence>
<sequence length="353" mass="40333">MKKLNICQFRIGTLMKYPPLISSDSKIYGILIHTIKLEMELIQMYLMSNNSLYIFTKNNKNVYSLNRIESIRHNCSPIILFEKLPCLSTNISFDNKGEFGIFINADGTIIYILNIKTNQLKTYAITKQNLSYHDKIICSQIHPNEECLALGTQSGRIALWYNFLNSTNKESTVSYLHWHSLLVLCLSLSTDGSYLLSGGHECVLVKWLFRKSEPTFQPRLGAPVIYVTSSNDQTFYACTHSDNTLHLIGTSLPAGIHAFNCQQALVMNSGKPDYLQFTSIDNGKLLYNLDIVGENYVSPNEIAEQCIFTDIKRLTIDPTDTWLVTFEECSSNTNSDDHQNERKLRFWKFLSNE</sequence>
<dbReference type="GO" id="GO:2000234">
    <property type="term" value="P:positive regulation of rRNA processing"/>
    <property type="evidence" value="ECO:0007669"/>
    <property type="project" value="TreeGrafter"/>
</dbReference>
<keyword evidence="3" id="KW-0698">rRNA processing</keyword>
<dbReference type="Proteomes" id="UP000663870">
    <property type="component" value="Unassembled WGS sequence"/>
</dbReference>
<dbReference type="AlphaFoldDB" id="A0A815VE08"/>
<dbReference type="InterPro" id="IPR015943">
    <property type="entry name" value="WD40/YVTN_repeat-like_dom_sf"/>
</dbReference>
<proteinExistence type="predicted"/>
<keyword evidence="5" id="KW-0677">Repeat</keyword>
<dbReference type="Pfam" id="PF23769">
    <property type="entry name" value="Beta-prop_WDR75_2nd"/>
    <property type="match status" value="1"/>
</dbReference>
<evidence type="ECO:0000259" key="8">
    <source>
        <dbReference type="Pfam" id="PF23769"/>
    </source>
</evidence>
<dbReference type="EMBL" id="CAJNOL010002865">
    <property type="protein sequence ID" value="CAF1533750.1"/>
    <property type="molecule type" value="Genomic_DNA"/>
</dbReference>
<dbReference type="PANTHER" id="PTHR44215:SF1">
    <property type="entry name" value="WD REPEAT-CONTAINING PROTEIN 75"/>
    <property type="match status" value="1"/>
</dbReference>
<dbReference type="GO" id="GO:0003723">
    <property type="term" value="F:RNA binding"/>
    <property type="evidence" value="ECO:0007669"/>
    <property type="project" value="InterPro"/>
</dbReference>
<dbReference type="Pfam" id="PF23869">
    <property type="entry name" value="Beta-prop_WDR75_1st"/>
    <property type="match status" value="1"/>
</dbReference>
<dbReference type="GO" id="GO:0045943">
    <property type="term" value="P:positive regulation of transcription by RNA polymerase I"/>
    <property type="evidence" value="ECO:0007669"/>
    <property type="project" value="InterPro"/>
</dbReference>
<comment type="caution">
    <text evidence="10">The sequence shown here is derived from an EMBL/GenBank/DDBJ whole genome shotgun (WGS) entry which is preliminary data.</text>
</comment>
<keyword evidence="6" id="KW-0804">Transcription</keyword>
<accession>A0A815VE08</accession>
<feature type="domain" description="WD repeat-containing protein 75 second beta-propeller" evidence="8">
    <location>
        <begin position="263"/>
        <end position="349"/>
    </location>
</feature>
<keyword evidence="11" id="KW-1185">Reference proteome</keyword>
<gene>
    <name evidence="10" type="ORF">JXQ802_LOCUS42433</name>
    <name evidence="9" type="ORF">PYM288_LOCUS27475</name>
</gene>
<evidence type="ECO:0000313" key="11">
    <source>
        <dbReference type="Proteomes" id="UP000663870"/>
    </source>
</evidence>
<dbReference type="Proteomes" id="UP000663854">
    <property type="component" value="Unassembled WGS sequence"/>
</dbReference>
<keyword evidence="4" id="KW-0853">WD repeat</keyword>
<protein>
    <recommendedName>
        <fullName evidence="8">WD repeat-containing protein 75 second beta-propeller domain-containing protein</fullName>
    </recommendedName>
</protein>
<evidence type="ECO:0000256" key="2">
    <source>
        <dbReference type="ARBA" id="ARBA00022517"/>
    </source>
</evidence>
<evidence type="ECO:0000313" key="9">
    <source>
        <dbReference type="EMBL" id="CAF1252957.1"/>
    </source>
</evidence>
<evidence type="ECO:0000256" key="3">
    <source>
        <dbReference type="ARBA" id="ARBA00022552"/>
    </source>
</evidence>
<evidence type="ECO:0000256" key="6">
    <source>
        <dbReference type="ARBA" id="ARBA00023163"/>
    </source>
</evidence>
<evidence type="ECO:0000256" key="1">
    <source>
        <dbReference type="ARBA" id="ARBA00004604"/>
    </source>
</evidence>
<dbReference type="SUPFAM" id="SSF50978">
    <property type="entry name" value="WD40 repeat-like"/>
    <property type="match status" value="1"/>
</dbReference>
<dbReference type="InterPro" id="IPR057644">
    <property type="entry name" value="Beta-prop_WDR75_2nd"/>
</dbReference>
<dbReference type="InterPro" id="IPR036322">
    <property type="entry name" value="WD40_repeat_dom_sf"/>
</dbReference>
<organism evidence="10 11">
    <name type="scientific">Rotaria sordida</name>
    <dbReference type="NCBI Taxonomy" id="392033"/>
    <lineage>
        <taxon>Eukaryota</taxon>
        <taxon>Metazoa</taxon>
        <taxon>Spiralia</taxon>
        <taxon>Gnathifera</taxon>
        <taxon>Rotifera</taxon>
        <taxon>Eurotatoria</taxon>
        <taxon>Bdelloidea</taxon>
        <taxon>Philodinida</taxon>
        <taxon>Philodinidae</taxon>
        <taxon>Rotaria</taxon>
    </lineage>
</organism>
<dbReference type="Gene3D" id="2.130.10.10">
    <property type="entry name" value="YVTN repeat-like/Quinoprotein amine dehydrogenase"/>
    <property type="match status" value="1"/>
</dbReference>
<evidence type="ECO:0000256" key="7">
    <source>
        <dbReference type="ARBA" id="ARBA00023242"/>
    </source>
</evidence>
<keyword evidence="7" id="KW-0539">Nucleus</keyword>
<evidence type="ECO:0000313" key="10">
    <source>
        <dbReference type="EMBL" id="CAF1533750.1"/>
    </source>
</evidence>
<dbReference type="EMBL" id="CAJNOH010001818">
    <property type="protein sequence ID" value="CAF1252957.1"/>
    <property type="molecule type" value="Genomic_DNA"/>
</dbReference>
<dbReference type="GO" id="GO:0032040">
    <property type="term" value="C:small-subunit processome"/>
    <property type="evidence" value="ECO:0007669"/>
    <property type="project" value="InterPro"/>
</dbReference>
<evidence type="ECO:0000256" key="4">
    <source>
        <dbReference type="ARBA" id="ARBA00022574"/>
    </source>
</evidence>
<comment type="subcellular location">
    <subcellularLocation>
        <location evidence="1">Nucleus</location>
        <location evidence="1">Nucleolus</location>
    </subcellularLocation>
</comment>
<keyword evidence="2" id="KW-0690">Ribosome biogenesis</keyword>
<dbReference type="GO" id="GO:0006364">
    <property type="term" value="P:rRNA processing"/>
    <property type="evidence" value="ECO:0007669"/>
    <property type="project" value="UniProtKB-KW"/>
</dbReference>
<dbReference type="PANTHER" id="PTHR44215">
    <property type="entry name" value="WD REPEAT-CONTAINING PROTEIN 75"/>
    <property type="match status" value="1"/>
</dbReference>
<dbReference type="InterPro" id="IPR053826">
    <property type="entry name" value="WDR75"/>
</dbReference>